<evidence type="ECO:0000256" key="3">
    <source>
        <dbReference type="ARBA" id="ARBA00006047"/>
    </source>
</evidence>
<evidence type="ECO:0000256" key="5">
    <source>
        <dbReference type="ARBA" id="ARBA00022676"/>
    </source>
</evidence>
<reference evidence="13" key="1">
    <citation type="submission" date="2016-10" db="EMBL/GenBank/DDBJ databases">
        <authorList>
            <person name="Varghese N."/>
            <person name="Submissions S."/>
        </authorList>
    </citation>
    <scope>NUCLEOTIDE SEQUENCE [LARGE SCALE GENOMIC DNA]</scope>
    <source>
        <strain evidence="13">DSM 16995</strain>
    </source>
</reference>
<dbReference type="RefSeq" id="WP_092159830.1">
    <property type="nucleotide sequence ID" value="NZ_FNGA01000002.1"/>
</dbReference>
<dbReference type="PANTHER" id="PTHR11468">
    <property type="entry name" value="GLYCOGEN PHOSPHORYLASE"/>
    <property type="match status" value="1"/>
</dbReference>
<keyword evidence="4" id="KW-0321">Glycogen metabolism</keyword>
<dbReference type="NCBIfam" id="TIGR02093">
    <property type="entry name" value="P_ylase"/>
    <property type="match status" value="1"/>
</dbReference>
<dbReference type="GO" id="GO:0008184">
    <property type="term" value="F:glycogen phosphorylase activity"/>
    <property type="evidence" value="ECO:0007669"/>
    <property type="project" value="InterPro"/>
</dbReference>
<keyword evidence="6 11" id="KW-0808">Transferase</keyword>
<dbReference type="Proteomes" id="UP000199053">
    <property type="component" value="Unassembled WGS sequence"/>
</dbReference>
<evidence type="ECO:0000313" key="12">
    <source>
        <dbReference type="EMBL" id="SDK88013.1"/>
    </source>
</evidence>
<keyword evidence="8 11" id="KW-0119">Carbohydrate metabolism</keyword>
<dbReference type="PROSITE" id="PS00102">
    <property type="entry name" value="PHOSPHORYLASE"/>
    <property type="match status" value="1"/>
</dbReference>
<evidence type="ECO:0000256" key="1">
    <source>
        <dbReference type="ARBA" id="ARBA00001275"/>
    </source>
</evidence>
<dbReference type="PANTHER" id="PTHR11468:SF3">
    <property type="entry name" value="GLYCOGEN PHOSPHORYLASE, LIVER FORM"/>
    <property type="match status" value="1"/>
</dbReference>
<feature type="modified residue" description="N6-(pyridoxal phosphate)lysine" evidence="10">
    <location>
        <position position="667"/>
    </location>
</feature>
<dbReference type="PIRSF" id="PIRSF000460">
    <property type="entry name" value="Pprylas_GlgP"/>
    <property type="match status" value="1"/>
</dbReference>
<comment type="cofactor">
    <cofactor evidence="2 11">
        <name>pyridoxal 5'-phosphate</name>
        <dbReference type="ChEBI" id="CHEBI:597326"/>
    </cofactor>
</comment>
<evidence type="ECO:0000256" key="2">
    <source>
        <dbReference type="ARBA" id="ARBA00001933"/>
    </source>
</evidence>
<dbReference type="FunFam" id="3.40.50.2000:FF:000149">
    <property type="entry name" value="Glycogen phosphorylase, muscle form"/>
    <property type="match status" value="1"/>
</dbReference>
<evidence type="ECO:0000256" key="9">
    <source>
        <dbReference type="ARBA" id="ARBA00025174"/>
    </source>
</evidence>
<dbReference type="GO" id="GO:0005737">
    <property type="term" value="C:cytoplasm"/>
    <property type="evidence" value="ECO:0007669"/>
    <property type="project" value="TreeGrafter"/>
</dbReference>
<dbReference type="GO" id="GO:0005980">
    <property type="term" value="P:glycogen catabolic process"/>
    <property type="evidence" value="ECO:0007669"/>
    <property type="project" value="TreeGrafter"/>
</dbReference>
<dbReference type="InterPro" id="IPR000811">
    <property type="entry name" value="Glyco_trans_35"/>
</dbReference>
<dbReference type="Gene3D" id="3.40.50.2000">
    <property type="entry name" value="Glycogen Phosphorylase B"/>
    <property type="match status" value="2"/>
</dbReference>
<name>A0A1G9FIL6_9BACT</name>
<dbReference type="Pfam" id="PF00343">
    <property type="entry name" value="Phosphorylase"/>
    <property type="match status" value="1"/>
</dbReference>
<dbReference type="EC" id="2.4.1.1" evidence="11"/>
<comment type="catalytic activity">
    <reaction evidence="1 11">
        <text>[(1-&gt;4)-alpha-D-glucosyl](n) + phosphate = [(1-&gt;4)-alpha-D-glucosyl](n-1) + alpha-D-glucose 1-phosphate</text>
        <dbReference type="Rhea" id="RHEA:41732"/>
        <dbReference type="Rhea" id="RHEA-COMP:9584"/>
        <dbReference type="Rhea" id="RHEA-COMP:9586"/>
        <dbReference type="ChEBI" id="CHEBI:15444"/>
        <dbReference type="ChEBI" id="CHEBI:43474"/>
        <dbReference type="ChEBI" id="CHEBI:58601"/>
        <dbReference type="EC" id="2.4.1.1"/>
    </reaction>
</comment>
<evidence type="ECO:0000256" key="11">
    <source>
        <dbReference type="RuleBase" id="RU000587"/>
    </source>
</evidence>
<proteinExistence type="inferred from homology"/>
<comment type="function">
    <text evidence="9">Phosphorylase is an important allosteric enzyme in carbohydrate metabolism. Enzymes from different sources differ in their regulatory mechanisms and in their natural substrates. However, all known phosphorylases share catalytic and structural properties.</text>
</comment>
<dbReference type="InterPro" id="IPR035090">
    <property type="entry name" value="Pyridoxal_P_attach_site"/>
</dbReference>
<accession>A0A1G9FIL6</accession>
<evidence type="ECO:0000256" key="6">
    <source>
        <dbReference type="ARBA" id="ARBA00022679"/>
    </source>
</evidence>
<comment type="similarity">
    <text evidence="3 11">Belongs to the glycogen phosphorylase family.</text>
</comment>
<dbReference type="InterPro" id="IPR011833">
    <property type="entry name" value="Glycg_phsphrylas"/>
</dbReference>
<keyword evidence="13" id="KW-1185">Reference proteome</keyword>
<dbReference type="FunFam" id="3.40.50.2000:FF:000005">
    <property type="entry name" value="Alpha-1,4 glucan phosphorylase"/>
    <property type="match status" value="1"/>
</dbReference>
<gene>
    <name evidence="12" type="ORF">SAMN05660337_1549</name>
</gene>
<keyword evidence="7 10" id="KW-0663">Pyridoxal phosphate</keyword>
<dbReference type="OrthoDB" id="7229284at2"/>
<dbReference type="SUPFAM" id="SSF53756">
    <property type="entry name" value="UDP-Glycosyltransferase/glycogen phosphorylase"/>
    <property type="match status" value="1"/>
</dbReference>
<dbReference type="CDD" id="cd04300">
    <property type="entry name" value="GT35_Glycogen_Phosphorylase"/>
    <property type="match status" value="1"/>
</dbReference>
<protein>
    <recommendedName>
        <fullName evidence="11">Alpha-1,4 glucan phosphorylase</fullName>
        <ecNumber evidence="11">2.4.1.1</ecNumber>
    </recommendedName>
</protein>
<comment type="function">
    <text evidence="11">Allosteric enzyme that catalyzes the rate-limiting step in glycogen catabolism, the phosphorolytic cleavage of glycogen to produce glucose-1-phosphate, and plays a central role in maintaining cellular and organismal glucose homeostasis.</text>
</comment>
<organism evidence="12 13">
    <name type="scientific">Maridesulfovibrio ferrireducens</name>
    <dbReference type="NCBI Taxonomy" id="246191"/>
    <lineage>
        <taxon>Bacteria</taxon>
        <taxon>Pseudomonadati</taxon>
        <taxon>Thermodesulfobacteriota</taxon>
        <taxon>Desulfovibrionia</taxon>
        <taxon>Desulfovibrionales</taxon>
        <taxon>Desulfovibrionaceae</taxon>
        <taxon>Maridesulfovibrio</taxon>
    </lineage>
</organism>
<dbReference type="EMBL" id="FNGA01000002">
    <property type="protein sequence ID" value="SDK88013.1"/>
    <property type="molecule type" value="Genomic_DNA"/>
</dbReference>
<keyword evidence="5 11" id="KW-0328">Glycosyltransferase</keyword>
<evidence type="ECO:0000256" key="7">
    <source>
        <dbReference type="ARBA" id="ARBA00022898"/>
    </source>
</evidence>
<evidence type="ECO:0000256" key="10">
    <source>
        <dbReference type="PIRSR" id="PIRSR000460-1"/>
    </source>
</evidence>
<sequence length="823" mass="94843">MTKRRFTLKKKNDRKSLAADICDHVVFSLSKEVDNATEHDIGKALALSMRDRLVERMMMTRDRFREAKAKRMYYFSIEYLLGRCLGNTLCNMELLSECEEMFKDIGYDLDEVRESERDPALGNGGLGRLAACFLDSLATLDMPGCGYGIHYEYGLFRQSIQDGCQKELADYWMADGMPMEIARPDQAVMIPLYGRVENSILPNGEYLPMWMDWEDIIGVPYDIPIVGYGGKTVNYLRLFAARASQSFDMEIFNHGDYIRAVQRKIESEMVTKVLYPSESVSFGKELRLVQEYFLVACGLRDITRRFSAQNKNFEEFADYVVIQLNDTHPALTVVELMRYLVDEKRIKWGTAWEITQATCAYTNHTLLPEALECWSVDLLEKVLPRHLQLIYEINSRFLDGVKKKYADDVEKIRRMSLFEEDGKKEVRMANLAVIGSHSVNGVSELHSDLVKRRLFPDFYEMNPEKFNNKTNGVTPRRWLLKSNPPLAQLLTDSVGKKWITDLSELKKIEKYATDTEFRKKFIAAKRKNKIVLSDFIRSTLDIKVSPDSIFDIHAKRIHEYKRQLLNVLHIIHMYLEMIDHGREPFCARTFIFAGKAAPGYWEAKQIIKLIHSVGEVINKDKRTKGLIKVAFTPDYRVSLAEKIIPACDLSEQISTAGTEASGTGNMKFAMNGALTIGTLDGANVEMREEVGAENFYLFGLRQEEVENLLVTGSYHPRGIYEKSPEVRQVLDALRSNRFSPKDPGMFSWIVDKLLMDNEQYLHLADFVEYIETQKIVDREYADPALWNKKAILNTARMGKFSTDRTMREYARDIWNIKALKDLE</sequence>
<evidence type="ECO:0000256" key="8">
    <source>
        <dbReference type="ARBA" id="ARBA00023277"/>
    </source>
</evidence>
<dbReference type="AlphaFoldDB" id="A0A1G9FIL6"/>
<evidence type="ECO:0000313" key="13">
    <source>
        <dbReference type="Proteomes" id="UP000199053"/>
    </source>
</evidence>
<dbReference type="GO" id="GO:0030170">
    <property type="term" value="F:pyridoxal phosphate binding"/>
    <property type="evidence" value="ECO:0007669"/>
    <property type="project" value="InterPro"/>
</dbReference>
<evidence type="ECO:0000256" key="4">
    <source>
        <dbReference type="ARBA" id="ARBA00022600"/>
    </source>
</evidence>
<dbReference type="STRING" id="246191.SAMN05660337_1549"/>